<evidence type="ECO:0000313" key="2">
    <source>
        <dbReference type="Proteomes" id="UP000559962"/>
    </source>
</evidence>
<reference evidence="1 2" key="1">
    <citation type="journal article" date="2020" name="Biotechnol. Biofuels">
        <title>New insights from the biogas microbiome by comprehensive genome-resolved metagenomics of nearly 1600 species originating from multiple anaerobic digesters.</title>
        <authorList>
            <person name="Campanaro S."/>
            <person name="Treu L."/>
            <person name="Rodriguez-R L.M."/>
            <person name="Kovalovszki A."/>
            <person name="Ziels R.M."/>
            <person name="Maus I."/>
            <person name="Zhu X."/>
            <person name="Kougias P.G."/>
            <person name="Basile A."/>
            <person name="Luo G."/>
            <person name="Schluter A."/>
            <person name="Konstantinidis K.T."/>
            <person name="Angelidaki I."/>
        </authorList>
    </citation>
    <scope>NUCLEOTIDE SEQUENCE [LARGE SCALE GENOMIC DNA]</scope>
    <source>
        <strain evidence="1">AS27yjCOA_61</strain>
    </source>
</reference>
<dbReference type="EMBL" id="JAAYVO010000054">
    <property type="protein sequence ID" value="NLH35246.1"/>
    <property type="molecule type" value="Genomic_DNA"/>
</dbReference>
<name>A0A847J2V5_9LACT</name>
<accession>A0A847J2V5</accession>
<evidence type="ECO:0000313" key="1">
    <source>
        <dbReference type="EMBL" id="NLH35246.1"/>
    </source>
</evidence>
<gene>
    <name evidence="1" type="ORF">GX453_04370</name>
</gene>
<dbReference type="Proteomes" id="UP000559962">
    <property type="component" value="Unassembled WGS sequence"/>
</dbReference>
<dbReference type="AlphaFoldDB" id="A0A847J2V5"/>
<protein>
    <recommendedName>
        <fullName evidence="3">Cystathionine beta-lyase</fullName>
    </recommendedName>
</protein>
<organism evidence="1 2">
    <name type="scientific">Pseudolactococcus chungangensis</name>
    <dbReference type="NCBI Taxonomy" id="451457"/>
    <lineage>
        <taxon>Bacteria</taxon>
        <taxon>Bacillati</taxon>
        <taxon>Bacillota</taxon>
        <taxon>Bacilli</taxon>
        <taxon>Lactobacillales</taxon>
        <taxon>Streptococcaceae</taxon>
        <taxon>Pseudolactococcus</taxon>
    </lineage>
</organism>
<comment type="caution">
    <text evidence="1">The sequence shown here is derived from an EMBL/GenBank/DDBJ whole genome shotgun (WGS) entry which is preliminary data.</text>
</comment>
<sequence>MDYVELAIKSGGFMAMDRVLLTNRLATLETEQEKLAYICPPASVINAYFAELYQKQGPEVATDYFLELSTTFKSFSATPSFDLEGASHAPTFRFIRLNLLGKSFGFAYENADGQAIVFSENPDEAMTDELLFEIAQLFPQYIICLEQDQLTMATHDFGEFGEFDEVIALDELTTKSENESYIKITALNIADGLAQYDKLVNHSISQRKMVQFSHRTFSLYIQKVGLK</sequence>
<evidence type="ECO:0008006" key="3">
    <source>
        <dbReference type="Google" id="ProtNLM"/>
    </source>
</evidence>
<proteinExistence type="predicted"/>